<accession>A0A8J7JT64</accession>
<dbReference type="PANTHER" id="PTHR14859:SF1">
    <property type="entry name" value="PGAP2-INTERACTING PROTEIN"/>
    <property type="match status" value="1"/>
</dbReference>
<proteinExistence type="predicted"/>
<dbReference type="AlphaFoldDB" id="A0A8J7JT64"/>
<dbReference type="SUPFAM" id="SSF56219">
    <property type="entry name" value="DNase I-like"/>
    <property type="match status" value="1"/>
</dbReference>
<dbReference type="GO" id="GO:0006506">
    <property type="term" value="P:GPI anchor biosynthetic process"/>
    <property type="evidence" value="ECO:0007669"/>
    <property type="project" value="TreeGrafter"/>
</dbReference>
<feature type="domain" description="Endonuclease/exonuclease/phosphatase" evidence="2">
    <location>
        <begin position="101"/>
        <end position="313"/>
    </location>
</feature>
<keyword evidence="3" id="KW-0540">Nuclease</keyword>
<sequence>MKFSQFTFLLGWFYLLLFCLWMLLRIIFFDSFWWLALINTVALYIFVPLIIFLPLVVLLRRWRLSLGLCFPLGIFIGLYSSFFLPSLSAPVPHNQETIKAMTFNMLFNNDDYDSINKMVAENNPDIIGLQEVAPQTIPILIERFTKDYPYHAFHPVELSHNVGILSRFPIDKFITLPAPPIQRGIQVTLRLNNGEPVEAIVAHLTPNYPHYKFFKLAKYWYTSRAAEVSYLTNMIKQYNEPVIFMCDCNFTDTSETYSQMHHVMRDSFHEAGWGFGHTYLSPLFPTFRIDYIWHTKQLQAIDAYVGKEAGSDHLPVVAKLQLIK</sequence>
<comment type="caution">
    <text evidence="3">The sequence shown here is derived from an EMBL/GenBank/DDBJ whole genome shotgun (WGS) entry which is preliminary data.</text>
</comment>
<dbReference type="EMBL" id="JADEWL010000007">
    <property type="protein sequence ID" value="MBE9211765.1"/>
    <property type="molecule type" value="Genomic_DNA"/>
</dbReference>
<dbReference type="GO" id="GO:0004519">
    <property type="term" value="F:endonuclease activity"/>
    <property type="evidence" value="ECO:0007669"/>
    <property type="project" value="UniProtKB-KW"/>
</dbReference>
<feature type="transmembrane region" description="Helical" evidence="1">
    <location>
        <begin position="34"/>
        <end position="59"/>
    </location>
</feature>
<feature type="transmembrane region" description="Helical" evidence="1">
    <location>
        <begin position="7"/>
        <end position="28"/>
    </location>
</feature>
<keyword evidence="1" id="KW-0472">Membrane</keyword>
<keyword evidence="1" id="KW-1133">Transmembrane helix</keyword>
<keyword evidence="3" id="KW-0255">Endonuclease</keyword>
<keyword evidence="4" id="KW-1185">Reference proteome</keyword>
<reference evidence="3" key="1">
    <citation type="submission" date="2020-10" db="EMBL/GenBank/DDBJ databases">
        <authorList>
            <person name="Castelo-Branco R."/>
            <person name="Eusebio N."/>
            <person name="Adriana R."/>
            <person name="Vieira A."/>
            <person name="Brugerolle De Fraissinette N."/>
            <person name="Rezende De Castro R."/>
            <person name="Schneider M.P."/>
            <person name="Vasconcelos V."/>
            <person name="Leao P.N."/>
        </authorList>
    </citation>
    <scope>NUCLEOTIDE SEQUENCE</scope>
    <source>
        <strain evidence="3">LEGE 06105</strain>
    </source>
</reference>
<dbReference type="InterPro" id="IPR051916">
    <property type="entry name" value="GPI-anchor_lipid_remodeler"/>
</dbReference>
<dbReference type="PANTHER" id="PTHR14859">
    <property type="entry name" value="CALCOFLUOR WHITE HYPERSENSITIVE PROTEIN PRECURSOR"/>
    <property type="match status" value="1"/>
</dbReference>
<keyword evidence="3" id="KW-0378">Hydrolase</keyword>
<dbReference type="GO" id="GO:0016020">
    <property type="term" value="C:membrane"/>
    <property type="evidence" value="ECO:0007669"/>
    <property type="project" value="GOC"/>
</dbReference>
<keyword evidence="1" id="KW-0812">Transmembrane</keyword>
<dbReference type="Pfam" id="PF03372">
    <property type="entry name" value="Exo_endo_phos"/>
    <property type="match status" value="1"/>
</dbReference>
<name>A0A8J7JT64_9CYAN</name>
<evidence type="ECO:0000256" key="1">
    <source>
        <dbReference type="SAM" id="Phobius"/>
    </source>
</evidence>
<dbReference type="InterPro" id="IPR005135">
    <property type="entry name" value="Endo/exonuclease/phosphatase"/>
</dbReference>
<feature type="transmembrane region" description="Helical" evidence="1">
    <location>
        <begin position="66"/>
        <end position="84"/>
    </location>
</feature>
<evidence type="ECO:0000313" key="4">
    <source>
        <dbReference type="Proteomes" id="UP000620559"/>
    </source>
</evidence>
<dbReference type="RefSeq" id="WP_193917054.1">
    <property type="nucleotide sequence ID" value="NZ_JADEWL010000007.1"/>
</dbReference>
<dbReference type="Gene3D" id="3.60.10.10">
    <property type="entry name" value="Endonuclease/exonuclease/phosphatase"/>
    <property type="match status" value="1"/>
</dbReference>
<evidence type="ECO:0000259" key="2">
    <source>
        <dbReference type="Pfam" id="PF03372"/>
    </source>
</evidence>
<evidence type="ECO:0000313" key="3">
    <source>
        <dbReference type="EMBL" id="MBE9211765.1"/>
    </source>
</evidence>
<gene>
    <name evidence="3" type="ORF">IQ247_03370</name>
</gene>
<dbReference type="Proteomes" id="UP000620559">
    <property type="component" value="Unassembled WGS sequence"/>
</dbReference>
<dbReference type="InterPro" id="IPR036691">
    <property type="entry name" value="Endo/exonu/phosph_ase_sf"/>
</dbReference>
<organism evidence="3 4">
    <name type="scientific">Plectonema cf. radiosum LEGE 06105</name>
    <dbReference type="NCBI Taxonomy" id="945769"/>
    <lineage>
        <taxon>Bacteria</taxon>
        <taxon>Bacillati</taxon>
        <taxon>Cyanobacteriota</taxon>
        <taxon>Cyanophyceae</taxon>
        <taxon>Oscillatoriophycideae</taxon>
        <taxon>Oscillatoriales</taxon>
        <taxon>Microcoleaceae</taxon>
        <taxon>Plectonema</taxon>
    </lineage>
</organism>
<protein>
    <submittedName>
        <fullName evidence="3">Endonuclease/exonuclease/phosphatase family protein</fullName>
    </submittedName>
</protein>